<evidence type="ECO:0000313" key="6">
    <source>
        <dbReference type="EMBL" id="VAV97308.1"/>
    </source>
</evidence>
<protein>
    <submittedName>
        <fullName evidence="6">Hypothetical metal-binding enzyme, YcbL homolog</fullName>
    </submittedName>
</protein>
<evidence type="ECO:0000256" key="1">
    <source>
        <dbReference type="ARBA" id="ARBA00001947"/>
    </source>
</evidence>
<evidence type="ECO:0000256" key="2">
    <source>
        <dbReference type="ARBA" id="ARBA00022723"/>
    </source>
</evidence>
<dbReference type="PANTHER" id="PTHR46233">
    <property type="entry name" value="HYDROXYACYLGLUTATHIONE HYDROLASE GLOC"/>
    <property type="match status" value="1"/>
</dbReference>
<dbReference type="PANTHER" id="PTHR46233:SF3">
    <property type="entry name" value="HYDROXYACYLGLUTATHIONE HYDROLASE GLOC"/>
    <property type="match status" value="1"/>
</dbReference>
<evidence type="ECO:0000259" key="5">
    <source>
        <dbReference type="SMART" id="SM00849"/>
    </source>
</evidence>
<dbReference type="InterPro" id="IPR001279">
    <property type="entry name" value="Metallo-B-lactamas"/>
</dbReference>
<dbReference type="AlphaFoldDB" id="A0A3B0S9Y0"/>
<keyword evidence="4" id="KW-0862">Zinc</keyword>
<comment type="cofactor">
    <cofactor evidence="1">
        <name>Zn(2+)</name>
        <dbReference type="ChEBI" id="CHEBI:29105"/>
    </cofactor>
</comment>
<evidence type="ECO:0000256" key="4">
    <source>
        <dbReference type="ARBA" id="ARBA00022833"/>
    </source>
</evidence>
<accession>A0A3B0S9Y0</accession>
<keyword evidence="3" id="KW-0378">Hydrolase</keyword>
<gene>
    <name evidence="6" type="ORF">MNBD_ALPHA06-1297</name>
</gene>
<dbReference type="InterPro" id="IPR051453">
    <property type="entry name" value="MBL_Glyoxalase_II"/>
</dbReference>
<organism evidence="6">
    <name type="scientific">hydrothermal vent metagenome</name>
    <dbReference type="NCBI Taxonomy" id="652676"/>
    <lineage>
        <taxon>unclassified sequences</taxon>
        <taxon>metagenomes</taxon>
        <taxon>ecological metagenomes</taxon>
    </lineage>
</organism>
<dbReference type="EMBL" id="UOEE01000244">
    <property type="protein sequence ID" value="VAV97308.1"/>
    <property type="molecule type" value="Genomic_DNA"/>
</dbReference>
<evidence type="ECO:0000256" key="3">
    <source>
        <dbReference type="ARBA" id="ARBA00022801"/>
    </source>
</evidence>
<sequence length="258" mass="28059">MQVIAVFKNPFIIQMNYGSWFYCKAGLSCLLATGYSLPMTQSTQLQIQILPVTPLQQNTSLIFSPTSKEGVFVDPGGETDKLLSAAKQNGIKIVAVWLTHGHLDHAGAADEIRERTGCPIIGPHKDDQWLLDDIEAQGAKYGMTGGRNVVPDRYLRDGDMLELDGHKFGVVHCPGHTPGHVVIYQAQAQFCFVGDVLFKGSIGRTDFPKGNHQQLLDSITQKLWPLGNAMQFIPGHGPTSTFGAERASNPFVGDAVLG</sequence>
<dbReference type="Gene3D" id="3.60.15.10">
    <property type="entry name" value="Ribonuclease Z/Hydroxyacylglutathione hydrolase-like"/>
    <property type="match status" value="1"/>
</dbReference>
<dbReference type="InterPro" id="IPR036866">
    <property type="entry name" value="RibonucZ/Hydroxyglut_hydro"/>
</dbReference>
<keyword evidence="2" id="KW-0479">Metal-binding</keyword>
<dbReference type="CDD" id="cd07737">
    <property type="entry name" value="YcbL-like_MBL-fold"/>
    <property type="match status" value="1"/>
</dbReference>
<reference evidence="6" key="1">
    <citation type="submission" date="2018-06" db="EMBL/GenBank/DDBJ databases">
        <authorList>
            <person name="Zhirakovskaya E."/>
        </authorList>
    </citation>
    <scope>NUCLEOTIDE SEQUENCE</scope>
</reference>
<name>A0A3B0S9Y0_9ZZZZ</name>
<dbReference type="GO" id="GO:0046872">
    <property type="term" value="F:metal ion binding"/>
    <property type="evidence" value="ECO:0007669"/>
    <property type="project" value="UniProtKB-KW"/>
</dbReference>
<dbReference type="Pfam" id="PF00753">
    <property type="entry name" value="Lactamase_B"/>
    <property type="match status" value="1"/>
</dbReference>
<proteinExistence type="predicted"/>
<dbReference type="SUPFAM" id="SSF56281">
    <property type="entry name" value="Metallo-hydrolase/oxidoreductase"/>
    <property type="match status" value="1"/>
</dbReference>
<dbReference type="GO" id="GO:0016787">
    <property type="term" value="F:hydrolase activity"/>
    <property type="evidence" value="ECO:0007669"/>
    <property type="project" value="UniProtKB-KW"/>
</dbReference>
<dbReference type="SMART" id="SM00849">
    <property type="entry name" value="Lactamase_B"/>
    <property type="match status" value="1"/>
</dbReference>
<feature type="domain" description="Metallo-beta-lactamase" evidence="5">
    <location>
        <begin position="56"/>
        <end position="236"/>
    </location>
</feature>